<dbReference type="AlphaFoldDB" id="M0PJ24"/>
<evidence type="ECO:0000313" key="2">
    <source>
        <dbReference type="EMBL" id="EMA70017.1"/>
    </source>
</evidence>
<dbReference type="OrthoDB" id="342933at2157"/>
<dbReference type="InterPro" id="IPR050194">
    <property type="entry name" value="Glycosyltransferase_grp1"/>
</dbReference>
<sequence length="345" mass="38335">MDTAILHLGNDIHPAHRGFAEAIDADLVSCSKTGTTPHSVDSFISEFQMGSQIDGYDVLIAEGARPLYAGLVAKTLSDASLIYLCAEHRLYQLIESEIDVHSFYTRLKSIVGSYGLPAVSRILRYSVDGVIAVSEFMRQYLKRLIGDNTPIRVAHPYIQRPLFDDLGGLSSTPDSKIVSTVGRPASYKGVDLLVEAWKKIHKKHSDAELHIIGNDHPEEYESVNGVEVLGYVDDLAAEYGKSGLYVQPSRVDAFPVTVLESLRSGTPAIVTETTGTKSEVSKMSEDLVVKADPKQLAHGIDWWFNQNLNKRKNFSKHANEIGARFDPESRKRKFREEFNTIITEI</sequence>
<proteinExistence type="predicted"/>
<gene>
    <name evidence="2" type="ORF">C468_00740</name>
</gene>
<dbReference type="STRING" id="1230456.C468_00740"/>
<dbReference type="EMBL" id="AOJH01000006">
    <property type="protein sequence ID" value="EMA70017.1"/>
    <property type="molecule type" value="Genomic_DNA"/>
</dbReference>
<protein>
    <submittedName>
        <fullName evidence="2">Hexosyltransferase, glycosyltransferase</fullName>
    </submittedName>
</protein>
<keyword evidence="3" id="KW-1185">Reference proteome</keyword>
<dbReference type="Pfam" id="PF00534">
    <property type="entry name" value="Glycos_transf_1"/>
    <property type="match status" value="1"/>
</dbReference>
<dbReference type="PANTHER" id="PTHR45947:SF3">
    <property type="entry name" value="SULFOQUINOVOSYL TRANSFERASE SQD2"/>
    <property type="match status" value="1"/>
</dbReference>
<feature type="domain" description="Glycosyl transferase family 1" evidence="1">
    <location>
        <begin position="173"/>
        <end position="319"/>
    </location>
</feature>
<dbReference type="PANTHER" id="PTHR45947">
    <property type="entry name" value="SULFOQUINOVOSYL TRANSFERASE SQD2"/>
    <property type="match status" value="1"/>
</dbReference>
<dbReference type="PATRIC" id="fig|1230456.3.peg.129"/>
<dbReference type="CDD" id="cd03801">
    <property type="entry name" value="GT4_PimA-like"/>
    <property type="match status" value="1"/>
</dbReference>
<dbReference type="SUPFAM" id="SSF53756">
    <property type="entry name" value="UDP-Glycosyltransferase/glycogen phosphorylase"/>
    <property type="match status" value="1"/>
</dbReference>
<dbReference type="InterPro" id="IPR001296">
    <property type="entry name" value="Glyco_trans_1"/>
</dbReference>
<dbReference type="RefSeq" id="WP_008846929.1">
    <property type="nucleotide sequence ID" value="NZ_AOJH01000006.1"/>
</dbReference>
<evidence type="ECO:0000313" key="3">
    <source>
        <dbReference type="Proteomes" id="UP000011546"/>
    </source>
</evidence>
<dbReference type="Gene3D" id="3.40.50.2000">
    <property type="entry name" value="Glycogen Phosphorylase B"/>
    <property type="match status" value="2"/>
</dbReference>
<comment type="caution">
    <text evidence="2">The sequence shown here is derived from an EMBL/GenBank/DDBJ whole genome shotgun (WGS) entry which is preliminary data.</text>
</comment>
<accession>M0PJ24</accession>
<dbReference type="Proteomes" id="UP000011546">
    <property type="component" value="Unassembled WGS sequence"/>
</dbReference>
<evidence type="ECO:0000259" key="1">
    <source>
        <dbReference type="Pfam" id="PF00534"/>
    </source>
</evidence>
<dbReference type="GO" id="GO:0016757">
    <property type="term" value="F:glycosyltransferase activity"/>
    <property type="evidence" value="ECO:0007669"/>
    <property type="project" value="InterPro"/>
</dbReference>
<keyword evidence="2" id="KW-0808">Transferase</keyword>
<name>M0PJ24_9EURY</name>
<reference evidence="2 3" key="1">
    <citation type="journal article" date="2014" name="PLoS Genet.">
        <title>Phylogenetically driven sequencing of extremely halophilic archaea reveals strategies for static and dynamic osmo-response.</title>
        <authorList>
            <person name="Becker E.A."/>
            <person name="Seitzer P.M."/>
            <person name="Tritt A."/>
            <person name="Larsen D."/>
            <person name="Krusor M."/>
            <person name="Yao A.I."/>
            <person name="Wu D."/>
            <person name="Madern D."/>
            <person name="Eisen J.A."/>
            <person name="Darling A.E."/>
            <person name="Facciotti M.T."/>
        </authorList>
    </citation>
    <scope>NUCLEOTIDE SEQUENCE [LARGE SCALE GENOMIC DNA]</scope>
    <source>
        <strain evidence="2 3">JCM 14978</strain>
    </source>
</reference>
<organism evidence="2 3">
    <name type="scientific">Halorubrum kocurii JCM 14978</name>
    <dbReference type="NCBI Taxonomy" id="1230456"/>
    <lineage>
        <taxon>Archaea</taxon>
        <taxon>Methanobacteriati</taxon>
        <taxon>Methanobacteriota</taxon>
        <taxon>Stenosarchaea group</taxon>
        <taxon>Halobacteria</taxon>
        <taxon>Halobacteriales</taxon>
        <taxon>Haloferacaceae</taxon>
        <taxon>Halorubrum</taxon>
    </lineage>
</organism>